<sequence>MRLYYNPRCSKSRTALSLLEDAGQVVEVVDYLKAPPGAAELASLIEALDTAPASLVRTTDTAFADSGYTENTLDRDSVVTLLVAQPALMQRPLLVTDTAALIARPPERLFELIDSRQDTHS</sequence>
<dbReference type="Pfam" id="PF03960">
    <property type="entry name" value="ArsC"/>
    <property type="match status" value="1"/>
</dbReference>
<gene>
    <name evidence="3" type="ORF">SSPSH_001248</name>
</gene>
<reference evidence="3 4" key="1">
    <citation type="journal article" date="2011" name="J. Bacteriol.">
        <title>Genome sequence of Salinisphaera shabanensis, a gammaproteobacterium from the harsh, variable environment of the brine-seawater interface of the Shaban Deep in the Red Sea.</title>
        <authorList>
            <person name="Antunes A."/>
            <person name="Alam I."/>
            <person name="Bajic V.B."/>
            <person name="Stingl U."/>
        </authorList>
    </citation>
    <scope>NUCLEOTIDE SEQUENCE [LARGE SCALE GENOMIC DNA]</scope>
    <source>
        <strain evidence="3 4">E1L3A</strain>
    </source>
</reference>
<dbReference type="EMBL" id="AFNV02000007">
    <property type="protein sequence ID" value="ERJ19787.1"/>
    <property type="molecule type" value="Genomic_DNA"/>
</dbReference>
<comment type="similarity">
    <text evidence="1 2">Belongs to the ArsC family.</text>
</comment>
<evidence type="ECO:0000313" key="3">
    <source>
        <dbReference type="EMBL" id="ERJ19787.1"/>
    </source>
</evidence>
<reference evidence="3 4" key="2">
    <citation type="journal article" date="2013" name="PLoS ONE">
        <title>INDIGO - INtegrated Data Warehouse of MIcrobial GenOmes with Examples from the Red Sea Extremophiles.</title>
        <authorList>
            <person name="Alam I."/>
            <person name="Antunes A."/>
            <person name="Kamau A.A."/>
            <person name="Ba Alawi W."/>
            <person name="Kalkatawi M."/>
            <person name="Stingl U."/>
            <person name="Bajic V.B."/>
        </authorList>
    </citation>
    <scope>NUCLEOTIDE SEQUENCE [LARGE SCALE GENOMIC DNA]</scope>
    <source>
        <strain evidence="3 4">E1L3A</strain>
    </source>
</reference>
<evidence type="ECO:0000256" key="1">
    <source>
        <dbReference type="ARBA" id="ARBA00007198"/>
    </source>
</evidence>
<dbReference type="PROSITE" id="PS51353">
    <property type="entry name" value="ARSC"/>
    <property type="match status" value="1"/>
</dbReference>
<comment type="caution">
    <text evidence="3">The sequence shown here is derived from an EMBL/GenBank/DDBJ whole genome shotgun (WGS) entry which is preliminary data.</text>
</comment>
<dbReference type="Proteomes" id="UP000006242">
    <property type="component" value="Unassembled WGS sequence"/>
</dbReference>
<dbReference type="PANTHER" id="PTHR30041:SF4">
    <property type="entry name" value="ARSENATE REDUCTASE"/>
    <property type="match status" value="1"/>
</dbReference>
<evidence type="ECO:0000313" key="4">
    <source>
        <dbReference type="Proteomes" id="UP000006242"/>
    </source>
</evidence>
<dbReference type="OrthoDB" id="9790554at2"/>
<dbReference type="SUPFAM" id="SSF52833">
    <property type="entry name" value="Thioredoxin-like"/>
    <property type="match status" value="1"/>
</dbReference>
<dbReference type="RefSeq" id="WP_006915072.1">
    <property type="nucleotide sequence ID" value="NZ_AFNV02000007.1"/>
</dbReference>
<evidence type="ECO:0000256" key="2">
    <source>
        <dbReference type="PROSITE-ProRule" id="PRU01282"/>
    </source>
</evidence>
<organism evidence="3 4">
    <name type="scientific">Salinisphaera shabanensis E1L3A</name>
    <dbReference type="NCBI Taxonomy" id="1033802"/>
    <lineage>
        <taxon>Bacteria</taxon>
        <taxon>Pseudomonadati</taxon>
        <taxon>Pseudomonadota</taxon>
        <taxon>Gammaproteobacteria</taxon>
        <taxon>Salinisphaerales</taxon>
        <taxon>Salinisphaeraceae</taxon>
        <taxon>Salinisphaera</taxon>
    </lineage>
</organism>
<dbReference type="InterPro" id="IPR006660">
    <property type="entry name" value="Arsenate_reductase-like"/>
</dbReference>
<keyword evidence="4" id="KW-1185">Reference proteome</keyword>
<dbReference type="PANTHER" id="PTHR30041">
    <property type="entry name" value="ARSENATE REDUCTASE"/>
    <property type="match status" value="1"/>
</dbReference>
<protein>
    <submittedName>
        <fullName evidence="3">Arsenate reductase protein</fullName>
    </submittedName>
</protein>
<accession>U2ENT7</accession>
<dbReference type="InterPro" id="IPR036249">
    <property type="entry name" value="Thioredoxin-like_sf"/>
</dbReference>
<dbReference type="AlphaFoldDB" id="U2ENT7"/>
<proteinExistence type="inferred from homology"/>
<dbReference type="STRING" id="1033802.SSPSH_001248"/>
<dbReference type="Gene3D" id="3.40.30.10">
    <property type="entry name" value="Glutaredoxin"/>
    <property type="match status" value="1"/>
</dbReference>
<dbReference type="eggNOG" id="COG1393">
    <property type="taxonomic scope" value="Bacteria"/>
</dbReference>
<name>U2ENT7_9GAMM</name>